<comment type="caution">
    <text evidence="6">The sequence shown here is derived from an EMBL/GenBank/DDBJ whole genome shotgun (WGS) entry which is preliminary data.</text>
</comment>
<keyword evidence="7" id="KW-1185">Reference proteome</keyword>
<dbReference type="PROSITE" id="PS50850">
    <property type="entry name" value="MFS"/>
    <property type="match status" value="1"/>
</dbReference>
<feature type="transmembrane region" description="Helical" evidence="4">
    <location>
        <begin position="108"/>
        <end position="128"/>
    </location>
</feature>
<dbReference type="Gene3D" id="1.20.1250.20">
    <property type="entry name" value="MFS general substrate transporter like domains"/>
    <property type="match status" value="1"/>
</dbReference>
<feature type="transmembrane region" description="Helical" evidence="4">
    <location>
        <begin position="213"/>
        <end position="236"/>
    </location>
</feature>
<dbReference type="EMBL" id="LZDS01000030">
    <property type="protein sequence ID" value="OBX27411.1"/>
    <property type="molecule type" value="Genomic_DNA"/>
</dbReference>
<organism evidence="6 7">
    <name type="scientific">Acinetobacter gandensis</name>
    <dbReference type="NCBI Taxonomy" id="1443941"/>
    <lineage>
        <taxon>Bacteria</taxon>
        <taxon>Pseudomonadati</taxon>
        <taxon>Pseudomonadota</taxon>
        <taxon>Gammaproteobacteria</taxon>
        <taxon>Moraxellales</taxon>
        <taxon>Moraxellaceae</taxon>
        <taxon>Acinetobacter</taxon>
    </lineage>
</organism>
<dbReference type="RefSeq" id="WP_067767876.1">
    <property type="nucleotide sequence ID" value="NZ_LZDS01000030.1"/>
</dbReference>
<dbReference type="InterPro" id="IPR036259">
    <property type="entry name" value="MFS_trans_sf"/>
</dbReference>
<dbReference type="InterPro" id="IPR020846">
    <property type="entry name" value="MFS_dom"/>
</dbReference>
<dbReference type="STRING" id="1443941.A9J31_10920"/>
<feature type="transmembrane region" description="Helical" evidence="4">
    <location>
        <begin position="248"/>
        <end position="266"/>
    </location>
</feature>
<accession>A0A1A7R6B6</accession>
<keyword evidence="3 4" id="KW-0472">Membrane</keyword>
<reference evidence="7" key="1">
    <citation type="submission" date="2016-06" db="EMBL/GenBank/DDBJ databases">
        <authorList>
            <person name="Radolfova-Krizova L."/>
            <person name="Nemec A."/>
        </authorList>
    </citation>
    <scope>NUCLEOTIDE SEQUENCE [LARGE SCALE GENOMIC DNA]</scope>
    <source>
        <strain evidence="7">ANC 4275</strain>
    </source>
</reference>
<sequence>MNASLDISHNKMLLWLMAMACGLCAGANYYCQPLIASIQHSFQIPQSQVALTVTFAQISYALGLLFIVPLGDIVNKAKFIPLLMFGAAIGLGLCALSTNLYMLWIGTIITGLFSVAAQVLIPLVTLAVRPEKTGAVVGFLMSGLLVGILLSTSLSGLLSNLIHWKAIYVLSAVLMLIIALLLKTRLPRVSIIQMTYLKIFQSMGRLLKQERRLVYRSLIGGCVFAAMSMLFSTIAMLLTQPPFNLADVWVGIVTLVGVFGALSTQWVGRLADQGNNTILTWVGCTILAISWGLLYIGGNSLGFYTIGYGLISLGLAMVHSCNQNIIFQLNPIARSRINSIYMTSYFIGGACGSALGVFAWHHGGWPMTCLTGLSLVFAAAIFILFDQFHRPQPKANAESI</sequence>
<evidence type="ECO:0000313" key="6">
    <source>
        <dbReference type="EMBL" id="OBX27411.1"/>
    </source>
</evidence>
<dbReference type="SUPFAM" id="SSF103473">
    <property type="entry name" value="MFS general substrate transporter"/>
    <property type="match status" value="1"/>
</dbReference>
<dbReference type="GO" id="GO:0022857">
    <property type="term" value="F:transmembrane transporter activity"/>
    <property type="evidence" value="ECO:0007669"/>
    <property type="project" value="InterPro"/>
</dbReference>
<feature type="transmembrane region" description="Helical" evidence="4">
    <location>
        <begin position="82"/>
        <end position="102"/>
    </location>
</feature>
<dbReference type="CDD" id="cd17324">
    <property type="entry name" value="MFS_NepI_like"/>
    <property type="match status" value="1"/>
</dbReference>
<feature type="transmembrane region" description="Helical" evidence="4">
    <location>
        <begin position="302"/>
        <end position="319"/>
    </location>
</feature>
<evidence type="ECO:0000313" key="7">
    <source>
        <dbReference type="Proteomes" id="UP000185753"/>
    </source>
</evidence>
<keyword evidence="2 4" id="KW-1133">Transmembrane helix</keyword>
<dbReference type="PANTHER" id="PTHR42910">
    <property type="entry name" value="TRANSPORTER SCO4007-RELATED"/>
    <property type="match status" value="1"/>
</dbReference>
<dbReference type="InterPro" id="IPR011701">
    <property type="entry name" value="MFS"/>
</dbReference>
<keyword evidence="1 4" id="KW-0812">Transmembrane</keyword>
<feature type="transmembrane region" description="Helical" evidence="4">
    <location>
        <begin position="278"/>
        <end position="296"/>
    </location>
</feature>
<feature type="transmembrane region" description="Helical" evidence="4">
    <location>
        <begin position="12"/>
        <end position="30"/>
    </location>
</feature>
<feature type="transmembrane region" description="Helical" evidence="4">
    <location>
        <begin position="162"/>
        <end position="182"/>
    </location>
</feature>
<proteinExistence type="predicted"/>
<name>A0A1A7R6B6_9GAMM</name>
<dbReference type="Proteomes" id="UP000185753">
    <property type="component" value="Unassembled WGS sequence"/>
</dbReference>
<protein>
    <submittedName>
        <fullName evidence="6">MFS transporter</fullName>
    </submittedName>
</protein>
<feature type="transmembrane region" description="Helical" evidence="4">
    <location>
        <begin position="50"/>
        <end position="70"/>
    </location>
</feature>
<dbReference type="Pfam" id="PF07690">
    <property type="entry name" value="MFS_1"/>
    <property type="match status" value="1"/>
</dbReference>
<evidence type="ECO:0000256" key="4">
    <source>
        <dbReference type="SAM" id="Phobius"/>
    </source>
</evidence>
<gene>
    <name evidence="6" type="ORF">A9J31_10920</name>
</gene>
<evidence type="ECO:0000259" key="5">
    <source>
        <dbReference type="PROSITE" id="PS50850"/>
    </source>
</evidence>
<evidence type="ECO:0000256" key="3">
    <source>
        <dbReference type="ARBA" id="ARBA00023136"/>
    </source>
</evidence>
<dbReference type="OrthoDB" id="9815356at2"/>
<evidence type="ECO:0000256" key="1">
    <source>
        <dbReference type="ARBA" id="ARBA00022692"/>
    </source>
</evidence>
<feature type="transmembrane region" description="Helical" evidence="4">
    <location>
        <begin position="135"/>
        <end position="156"/>
    </location>
</feature>
<feature type="domain" description="Major facilitator superfamily (MFS) profile" evidence="5">
    <location>
        <begin position="1"/>
        <end position="394"/>
    </location>
</feature>
<evidence type="ECO:0000256" key="2">
    <source>
        <dbReference type="ARBA" id="ARBA00022989"/>
    </source>
</evidence>
<feature type="transmembrane region" description="Helical" evidence="4">
    <location>
        <begin position="340"/>
        <end position="359"/>
    </location>
</feature>
<dbReference type="AlphaFoldDB" id="A0A1A7R6B6"/>
<dbReference type="PANTHER" id="PTHR42910:SF1">
    <property type="entry name" value="MAJOR FACILITATOR SUPERFAMILY (MFS) PROFILE DOMAIN-CONTAINING PROTEIN"/>
    <property type="match status" value="1"/>
</dbReference>
<feature type="transmembrane region" description="Helical" evidence="4">
    <location>
        <begin position="365"/>
        <end position="385"/>
    </location>
</feature>